<dbReference type="AlphaFoldDB" id="A0A937D6X2"/>
<evidence type="ECO:0000256" key="4">
    <source>
        <dbReference type="ARBA" id="ARBA00022448"/>
    </source>
</evidence>
<keyword evidence="9" id="KW-0472">Membrane</keyword>
<evidence type="ECO:0000256" key="7">
    <source>
        <dbReference type="ARBA" id="ARBA00022692"/>
    </source>
</evidence>
<evidence type="ECO:0000256" key="5">
    <source>
        <dbReference type="ARBA" id="ARBA00022475"/>
    </source>
</evidence>
<keyword evidence="4" id="KW-0813">Transport</keyword>
<organism evidence="11 12">
    <name type="scientific">Ramlibacter aurantiacus</name>
    <dbReference type="NCBI Taxonomy" id="2801330"/>
    <lineage>
        <taxon>Bacteria</taxon>
        <taxon>Pseudomonadati</taxon>
        <taxon>Pseudomonadota</taxon>
        <taxon>Betaproteobacteria</taxon>
        <taxon>Burkholderiales</taxon>
        <taxon>Comamonadaceae</taxon>
        <taxon>Ramlibacter</taxon>
    </lineage>
</organism>
<evidence type="ECO:0000256" key="10">
    <source>
        <dbReference type="ARBA" id="ARBA00030772"/>
    </source>
</evidence>
<dbReference type="RefSeq" id="WP_201685873.1">
    <property type="nucleotide sequence ID" value="NZ_JAEQNA010000009.1"/>
</dbReference>
<dbReference type="GO" id="GO:0005886">
    <property type="term" value="C:plasma membrane"/>
    <property type="evidence" value="ECO:0007669"/>
    <property type="project" value="UniProtKB-SubCell"/>
</dbReference>
<keyword evidence="5" id="KW-1003">Cell membrane</keyword>
<gene>
    <name evidence="11" type="primary">gspN</name>
    <name evidence="11" type="ORF">JI739_20550</name>
</gene>
<keyword evidence="7" id="KW-0812">Transmembrane</keyword>
<dbReference type="EMBL" id="JAEQNA010000009">
    <property type="protein sequence ID" value="MBL0422737.1"/>
    <property type="molecule type" value="Genomic_DNA"/>
</dbReference>
<dbReference type="GO" id="GO:0015627">
    <property type="term" value="C:type II protein secretion system complex"/>
    <property type="evidence" value="ECO:0007669"/>
    <property type="project" value="InterPro"/>
</dbReference>
<sequence length="268" mass="27805">MARPLSAAVPTAAPPWTWAVLGAALGLLLAVLLFAPARWAAAAVANATSGRLLLENARGTIWNGSARMVLTGGSGSRDAAALPTRLEWRLTPAPGGFGLRVASACCTTEPIALALSPRWGGAAVRVTNGAPSQWPASLLVGLGTPWNTLDLEGDLRLSTQDLAVSWTDGRVQMDGRADLAAMRLGSRLTTLRPMGSYQLSLIGGPAPSLRLSTLPDSSLQLSGTGNWVGSRLRFNGEASAAPEREAALANLLNIIGRRQGSRSVITIG</sequence>
<keyword evidence="6" id="KW-0997">Cell inner membrane</keyword>
<evidence type="ECO:0000256" key="1">
    <source>
        <dbReference type="ARBA" id="ARBA00004533"/>
    </source>
</evidence>
<evidence type="ECO:0000256" key="3">
    <source>
        <dbReference type="ARBA" id="ARBA00021563"/>
    </source>
</evidence>
<keyword evidence="12" id="KW-1185">Reference proteome</keyword>
<evidence type="ECO:0000256" key="6">
    <source>
        <dbReference type="ARBA" id="ARBA00022519"/>
    </source>
</evidence>
<comment type="subcellular location">
    <subcellularLocation>
        <location evidence="1">Cell inner membrane</location>
    </subcellularLocation>
</comment>
<reference evidence="11" key="1">
    <citation type="submission" date="2021-01" db="EMBL/GenBank/DDBJ databases">
        <title>Ramlibacter sp. strain AW1 16S ribosomal RNA gene Genome sequencing and assembly.</title>
        <authorList>
            <person name="Kang M."/>
        </authorList>
    </citation>
    <scope>NUCLEOTIDE SEQUENCE</scope>
    <source>
        <strain evidence="11">AW1</strain>
    </source>
</reference>
<dbReference type="Pfam" id="PF01203">
    <property type="entry name" value="T2SSN"/>
    <property type="match status" value="1"/>
</dbReference>
<proteinExistence type="inferred from homology"/>
<comment type="caution">
    <text evidence="11">The sequence shown here is derived from an EMBL/GenBank/DDBJ whole genome shotgun (WGS) entry which is preliminary data.</text>
</comment>
<dbReference type="Proteomes" id="UP000613011">
    <property type="component" value="Unassembled WGS sequence"/>
</dbReference>
<dbReference type="GO" id="GO:0015628">
    <property type="term" value="P:protein secretion by the type II secretion system"/>
    <property type="evidence" value="ECO:0007669"/>
    <property type="project" value="InterPro"/>
</dbReference>
<protein>
    <recommendedName>
        <fullName evidence="3">Type II secretion system protein N</fullName>
    </recommendedName>
    <alternativeName>
        <fullName evidence="10">General secretion pathway protein N</fullName>
    </alternativeName>
</protein>
<evidence type="ECO:0000256" key="9">
    <source>
        <dbReference type="ARBA" id="ARBA00023136"/>
    </source>
</evidence>
<dbReference type="InterPro" id="IPR022792">
    <property type="entry name" value="T2SS_protein-GspN"/>
</dbReference>
<evidence type="ECO:0000256" key="2">
    <source>
        <dbReference type="ARBA" id="ARBA00007208"/>
    </source>
</evidence>
<keyword evidence="8" id="KW-0653">Protein transport</keyword>
<name>A0A937D6X2_9BURK</name>
<evidence type="ECO:0000256" key="8">
    <source>
        <dbReference type="ARBA" id="ARBA00022927"/>
    </source>
</evidence>
<evidence type="ECO:0000313" key="12">
    <source>
        <dbReference type="Proteomes" id="UP000613011"/>
    </source>
</evidence>
<comment type="similarity">
    <text evidence="2">Belongs to the GSP N family.</text>
</comment>
<accession>A0A937D6X2</accession>
<evidence type="ECO:0000313" key="11">
    <source>
        <dbReference type="EMBL" id="MBL0422737.1"/>
    </source>
</evidence>